<protein>
    <recommendedName>
        <fullName evidence="5">BHLH domain-containing protein</fullName>
    </recommendedName>
</protein>
<dbReference type="PROSITE" id="PS50888">
    <property type="entry name" value="BHLH"/>
    <property type="match status" value="1"/>
</dbReference>
<dbReference type="HOGENOM" id="CLU_024717_1_0_1"/>
<proteinExistence type="inferred from homology"/>
<dbReference type="PANTHER" id="PTHR46665:SF16">
    <property type="entry name" value="OS06G0570900 PROTEIN"/>
    <property type="match status" value="1"/>
</dbReference>
<dbReference type="InterPro" id="IPR036638">
    <property type="entry name" value="HLH_DNA-bd_sf"/>
</dbReference>
<reference evidence="6" key="2">
    <citation type="submission" date="2018-05" db="EMBL/GenBank/DDBJ databases">
        <title>OgluRS3 (Oryza glumaepatula Reference Sequence Version 3).</title>
        <authorList>
            <person name="Zhang J."/>
            <person name="Kudrna D."/>
            <person name="Lee S."/>
            <person name="Talag J."/>
            <person name="Welchert J."/>
            <person name="Wing R.A."/>
        </authorList>
    </citation>
    <scope>NUCLEOTIDE SEQUENCE [LARGE SCALE GENOMIC DNA]</scope>
</reference>
<accession>A0A0E0AB52</accession>
<dbReference type="GO" id="GO:0046983">
    <property type="term" value="F:protein dimerization activity"/>
    <property type="evidence" value="ECO:0007669"/>
    <property type="project" value="InterPro"/>
</dbReference>
<evidence type="ECO:0000256" key="4">
    <source>
        <dbReference type="SAM" id="MobiDB-lite"/>
    </source>
</evidence>
<dbReference type="InterPro" id="IPR044658">
    <property type="entry name" value="bHLH92/bHLH041-like"/>
</dbReference>
<keyword evidence="3" id="KW-0804">Transcription</keyword>
<dbReference type="SUPFAM" id="SSF47459">
    <property type="entry name" value="HLH, helix-loop-helix DNA-binding domain"/>
    <property type="match status" value="1"/>
</dbReference>
<dbReference type="InterPro" id="IPR055477">
    <property type="entry name" value="DUF7049"/>
</dbReference>
<dbReference type="SMART" id="SM00353">
    <property type="entry name" value="HLH"/>
    <property type="match status" value="1"/>
</dbReference>
<dbReference type="Gene3D" id="4.10.280.10">
    <property type="entry name" value="Helix-loop-helix DNA-binding domain"/>
    <property type="match status" value="1"/>
</dbReference>
<feature type="region of interest" description="Disordered" evidence="4">
    <location>
        <begin position="407"/>
        <end position="428"/>
    </location>
</feature>
<dbReference type="PANTHER" id="PTHR46665">
    <property type="entry name" value="TRANSCRIPTION FACTOR BHLH041-RELATED-RELATED"/>
    <property type="match status" value="1"/>
</dbReference>
<evidence type="ECO:0000259" key="5">
    <source>
        <dbReference type="PROSITE" id="PS50888"/>
    </source>
</evidence>
<feature type="compositionally biased region" description="Basic and acidic residues" evidence="4">
    <location>
        <begin position="309"/>
        <end position="322"/>
    </location>
</feature>
<dbReference type="InterPro" id="IPR011598">
    <property type="entry name" value="bHLH_dom"/>
</dbReference>
<dbReference type="Proteomes" id="UP000026961">
    <property type="component" value="Chromosome 6"/>
</dbReference>
<reference evidence="6" key="1">
    <citation type="submission" date="2015-04" db="UniProtKB">
        <authorList>
            <consortium name="EnsemblPlants"/>
        </authorList>
    </citation>
    <scope>IDENTIFICATION</scope>
</reference>
<organism evidence="6">
    <name type="scientific">Oryza glumipatula</name>
    <dbReference type="NCBI Taxonomy" id="40148"/>
    <lineage>
        <taxon>Eukaryota</taxon>
        <taxon>Viridiplantae</taxon>
        <taxon>Streptophyta</taxon>
        <taxon>Embryophyta</taxon>
        <taxon>Tracheophyta</taxon>
        <taxon>Spermatophyta</taxon>
        <taxon>Magnoliopsida</taxon>
        <taxon>Liliopsida</taxon>
        <taxon>Poales</taxon>
        <taxon>Poaceae</taxon>
        <taxon>BOP clade</taxon>
        <taxon>Oryzoideae</taxon>
        <taxon>Oryzeae</taxon>
        <taxon>Oryzinae</taxon>
        <taxon>Oryza</taxon>
    </lineage>
</organism>
<sequence>MDAIFALPPDARARAMGRAAARLPGCLYLCLWAPAAAIAGGVQPNHLFCLDAWIGGGGGVGAGGGGGDRALELFEAYRGALCAAVSGCVPGWAYKEGAACMELTEHDLAASASLQVQQQFYHETGTKMAVFMGCDSGEIEVGLSAASATATAAVVGEMQQSILEELLQMPPPPPSPSSSSLLSLSVGSPEYSSLVRSMATSVGASAAADPSPVHGGLLAPVYGEFPGSDDDAAMAQAMLAVISTPAPPPPPWRPPRRRARSSSSPRRATAFKAYNAALSPRARPRPGAPGQRMIKTGISLLASVHMQTRSRELAAARQRDTHAAPPPPPPPPPPSSSQLHHMISERRRRERINDSFQTLRALLPLPPDSKKDKAAILASTTEYMDKLISQVSELGEKNRQLEAQLAARSGEAQWPAASGGGGGESSSERVQVDVVIAGSSASTDQPREVSIRVTVRAECDVSELVVAVLARLREMGRFAVNYKYKTNSVTVGKSQLTVHTEKYKVDASHGQKYLLMKLNKSAGDVCDETSLKEAVAKAVDGGAAFFKFQRTPFMHSKNYDQSDDLEGEAKLLPLDS</sequence>
<keyword evidence="7" id="KW-1185">Reference proteome</keyword>
<dbReference type="Pfam" id="PF23132">
    <property type="entry name" value="DUF7049"/>
    <property type="match status" value="1"/>
</dbReference>
<dbReference type="eggNOG" id="ENOG502QUVA">
    <property type="taxonomic scope" value="Eukaryota"/>
</dbReference>
<dbReference type="EnsemblPlants" id="OGLUM06G20200.1">
    <property type="protein sequence ID" value="OGLUM06G20200.1"/>
    <property type="gene ID" value="OGLUM06G20200"/>
</dbReference>
<feature type="region of interest" description="Disordered" evidence="4">
    <location>
        <begin position="306"/>
        <end position="342"/>
    </location>
</feature>
<feature type="compositionally biased region" description="Pro residues" evidence="4">
    <location>
        <begin position="324"/>
        <end position="335"/>
    </location>
</feature>
<comment type="similarity">
    <text evidence="1">Belongs to the bHLH protein family.</text>
</comment>
<dbReference type="Pfam" id="PF00010">
    <property type="entry name" value="HLH"/>
    <property type="match status" value="1"/>
</dbReference>
<feature type="region of interest" description="Disordered" evidence="4">
    <location>
        <begin position="243"/>
        <end position="268"/>
    </location>
</feature>
<evidence type="ECO:0000256" key="3">
    <source>
        <dbReference type="ARBA" id="ARBA00023163"/>
    </source>
</evidence>
<feature type="domain" description="BHLH" evidence="5">
    <location>
        <begin position="336"/>
        <end position="387"/>
    </location>
</feature>
<dbReference type="Gramene" id="OGLUM06G20200.1">
    <property type="protein sequence ID" value="OGLUM06G20200.1"/>
    <property type="gene ID" value="OGLUM06G20200"/>
</dbReference>
<evidence type="ECO:0000313" key="6">
    <source>
        <dbReference type="EnsemblPlants" id="OGLUM06G20200.1"/>
    </source>
</evidence>
<dbReference type="InterPro" id="IPR055478">
    <property type="entry name" value="DUF7050"/>
</dbReference>
<evidence type="ECO:0000256" key="2">
    <source>
        <dbReference type="ARBA" id="ARBA00023015"/>
    </source>
</evidence>
<dbReference type="Pfam" id="PF23133">
    <property type="entry name" value="DUF7050"/>
    <property type="match status" value="1"/>
</dbReference>
<dbReference type="AlphaFoldDB" id="A0A0E0AB52"/>
<evidence type="ECO:0000256" key="1">
    <source>
        <dbReference type="ARBA" id="ARBA00005510"/>
    </source>
</evidence>
<name>A0A0E0AB52_9ORYZ</name>
<evidence type="ECO:0000313" key="7">
    <source>
        <dbReference type="Proteomes" id="UP000026961"/>
    </source>
</evidence>
<keyword evidence="2" id="KW-0805">Transcription regulation</keyword>